<dbReference type="AlphaFoldDB" id="A0A7Z9BVY1"/>
<accession>A0A7Z9BVY1</accession>
<evidence type="ECO:0000313" key="2">
    <source>
        <dbReference type="Proteomes" id="UP000184550"/>
    </source>
</evidence>
<evidence type="ECO:0000313" key="1">
    <source>
        <dbReference type="EMBL" id="VXD23579.1"/>
    </source>
</evidence>
<gene>
    <name evidence="1" type="ORF">PL8927_780178</name>
</gene>
<keyword evidence="2" id="KW-1185">Reference proteome</keyword>
<protein>
    <submittedName>
        <fullName evidence="1">Uncharacterized protein</fullName>
    </submittedName>
</protein>
<comment type="caution">
    <text evidence="1">The sequence shown here is derived from an EMBL/GenBank/DDBJ whole genome shotgun (WGS) entry which is preliminary data.</text>
</comment>
<name>A0A7Z9BVY1_9CYAN</name>
<sequence length="38" mass="4217">MLFSCLCDLDHLRGVNSVKTNRAYSHGVVIRTSQGQPL</sequence>
<reference evidence="1" key="1">
    <citation type="submission" date="2019-10" db="EMBL/GenBank/DDBJ databases">
        <authorList>
            <consortium name="Genoscope - CEA"/>
            <person name="William W."/>
        </authorList>
    </citation>
    <scope>NUCLEOTIDE SEQUENCE [LARGE SCALE GENOMIC DNA]</scope>
    <source>
        <strain evidence="1">BBR_PRJEB10992</strain>
    </source>
</reference>
<dbReference type="EMBL" id="CZCU02000155">
    <property type="protein sequence ID" value="VXD23579.1"/>
    <property type="molecule type" value="Genomic_DNA"/>
</dbReference>
<dbReference type="Proteomes" id="UP000184550">
    <property type="component" value="Unassembled WGS sequence"/>
</dbReference>
<proteinExistence type="predicted"/>
<organism evidence="1 2">
    <name type="scientific">Planktothrix serta PCC 8927</name>
    <dbReference type="NCBI Taxonomy" id="671068"/>
    <lineage>
        <taxon>Bacteria</taxon>
        <taxon>Bacillati</taxon>
        <taxon>Cyanobacteriota</taxon>
        <taxon>Cyanophyceae</taxon>
        <taxon>Oscillatoriophycideae</taxon>
        <taxon>Oscillatoriales</taxon>
        <taxon>Microcoleaceae</taxon>
        <taxon>Planktothrix</taxon>
    </lineage>
</organism>